<dbReference type="Proteomes" id="UP001203852">
    <property type="component" value="Unassembled WGS sequence"/>
</dbReference>
<protein>
    <submittedName>
        <fullName evidence="2">Uncharacterized protein</fullName>
    </submittedName>
</protein>
<dbReference type="AlphaFoldDB" id="A0AAN6E2Q7"/>
<reference evidence="2" key="1">
    <citation type="journal article" date="2022" name="bioRxiv">
        <title>Deciphering the potential niche of two novel black yeast fungi from a biological soil crust based on their genomes, phenotypes, and melanin regulation.</title>
        <authorList>
            <consortium name="DOE Joint Genome Institute"/>
            <person name="Carr E.C."/>
            <person name="Barton Q."/>
            <person name="Grambo S."/>
            <person name="Sullivan M."/>
            <person name="Renfro C.M."/>
            <person name="Kuo A."/>
            <person name="Pangilinan J."/>
            <person name="Lipzen A."/>
            <person name="Keymanesh K."/>
            <person name="Savage E."/>
            <person name="Barry K."/>
            <person name="Grigoriev I.V."/>
            <person name="Riekhof W.R."/>
            <person name="Harris S.S."/>
        </authorList>
    </citation>
    <scope>NUCLEOTIDE SEQUENCE</scope>
    <source>
        <strain evidence="2">JF 03-4F</strain>
    </source>
</reference>
<evidence type="ECO:0000313" key="2">
    <source>
        <dbReference type="EMBL" id="KAI1616022.1"/>
    </source>
</evidence>
<feature type="region of interest" description="Disordered" evidence="1">
    <location>
        <begin position="51"/>
        <end position="71"/>
    </location>
</feature>
<keyword evidence="3" id="KW-1185">Reference proteome</keyword>
<evidence type="ECO:0000313" key="3">
    <source>
        <dbReference type="Proteomes" id="UP001203852"/>
    </source>
</evidence>
<evidence type="ECO:0000256" key="1">
    <source>
        <dbReference type="SAM" id="MobiDB-lite"/>
    </source>
</evidence>
<accession>A0AAN6E2Q7</accession>
<proteinExistence type="predicted"/>
<organism evidence="2 3">
    <name type="scientific">Exophiala viscosa</name>
    <dbReference type="NCBI Taxonomy" id="2486360"/>
    <lineage>
        <taxon>Eukaryota</taxon>
        <taxon>Fungi</taxon>
        <taxon>Dikarya</taxon>
        <taxon>Ascomycota</taxon>
        <taxon>Pezizomycotina</taxon>
        <taxon>Eurotiomycetes</taxon>
        <taxon>Chaetothyriomycetidae</taxon>
        <taxon>Chaetothyriales</taxon>
        <taxon>Herpotrichiellaceae</taxon>
        <taxon>Exophiala</taxon>
    </lineage>
</organism>
<name>A0AAN6E2Q7_9EURO</name>
<comment type="caution">
    <text evidence="2">The sequence shown here is derived from an EMBL/GenBank/DDBJ whole genome shotgun (WGS) entry which is preliminary data.</text>
</comment>
<sequence>MTWSDGLALSVGGAAYTMRSRSAGEIGFDTTKHIDDPLITVPVLGPQEIARRASPQPRDGSQPSANVSDAEKSKSEFSLFARMKLSVPDSSVDFVMCQVPRSQYLAHYAKDENGRYIGSGEPAEDCILSEEDMVKYRGENALLKPNYEKEVGVFEGEIRQPEMQQHEDDGVGSRILEMGQPTAAKTSKMGGLFKSFRGSSAEDGIIR</sequence>
<dbReference type="EMBL" id="MU404351">
    <property type="protein sequence ID" value="KAI1616022.1"/>
    <property type="molecule type" value="Genomic_DNA"/>
</dbReference>
<gene>
    <name evidence="2" type="ORF">EDD36DRAFT_121138</name>
</gene>